<evidence type="ECO:0000256" key="3">
    <source>
        <dbReference type="ARBA" id="ARBA00022801"/>
    </source>
</evidence>
<dbReference type="Pfam" id="PF01520">
    <property type="entry name" value="Amidase_3"/>
    <property type="match status" value="1"/>
</dbReference>
<feature type="region of interest" description="Disordered" evidence="4">
    <location>
        <begin position="351"/>
        <end position="388"/>
    </location>
</feature>
<proteinExistence type="predicted"/>
<dbReference type="GO" id="GO:0009253">
    <property type="term" value="P:peptidoglycan catabolic process"/>
    <property type="evidence" value="ECO:0007669"/>
    <property type="project" value="InterPro"/>
</dbReference>
<protein>
    <recommendedName>
        <fullName evidence="2">N-acetylmuramoyl-L-alanine amidase</fullName>
        <ecNumber evidence="2">3.5.1.28</ecNumber>
    </recommendedName>
</protein>
<evidence type="ECO:0000313" key="7">
    <source>
        <dbReference type="Proteomes" id="UP000503640"/>
    </source>
</evidence>
<dbReference type="EMBL" id="BJTG01000004">
    <property type="protein sequence ID" value="GEJ57453.1"/>
    <property type="molecule type" value="Genomic_DNA"/>
</dbReference>
<dbReference type="Pfam" id="PF11741">
    <property type="entry name" value="AMIN"/>
    <property type="match status" value="1"/>
</dbReference>
<dbReference type="InterPro" id="IPR002508">
    <property type="entry name" value="MurNAc-LAA_cat"/>
</dbReference>
<comment type="catalytic activity">
    <reaction evidence="1">
        <text>Hydrolyzes the link between N-acetylmuramoyl residues and L-amino acid residues in certain cell-wall glycopeptides.</text>
        <dbReference type="EC" id="3.5.1.28"/>
    </reaction>
</comment>
<feature type="compositionally biased region" description="Low complexity" evidence="4">
    <location>
        <begin position="358"/>
        <end position="374"/>
    </location>
</feature>
<dbReference type="PANTHER" id="PTHR30404">
    <property type="entry name" value="N-ACETYLMURAMOYL-L-ALANINE AMIDASE"/>
    <property type="match status" value="1"/>
</dbReference>
<dbReference type="GO" id="GO:0030288">
    <property type="term" value="C:outer membrane-bounded periplasmic space"/>
    <property type="evidence" value="ECO:0007669"/>
    <property type="project" value="TreeGrafter"/>
</dbReference>
<evidence type="ECO:0000313" key="6">
    <source>
        <dbReference type="EMBL" id="GEJ57453.1"/>
    </source>
</evidence>
<reference evidence="7" key="1">
    <citation type="journal article" date="2020" name="Appl. Environ. Microbiol.">
        <title>Diazotrophic Anaeromyxobacter Isolates from Soils.</title>
        <authorList>
            <person name="Masuda Y."/>
            <person name="Yamanaka H."/>
            <person name="Xu Z.X."/>
            <person name="Shiratori Y."/>
            <person name="Aono T."/>
            <person name="Amachi S."/>
            <person name="Senoo K."/>
            <person name="Itoh H."/>
        </authorList>
    </citation>
    <scope>NUCLEOTIDE SEQUENCE [LARGE SCALE GENOMIC DNA]</scope>
    <source>
        <strain evidence="7">R267</strain>
    </source>
</reference>
<dbReference type="SUPFAM" id="SSF53187">
    <property type="entry name" value="Zn-dependent exopeptidases"/>
    <property type="match status" value="1"/>
</dbReference>
<dbReference type="SMART" id="SM00646">
    <property type="entry name" value="Ami_3"/>
    <property type="match status" value="1"/>
</dbReference>
<dbReference type="Gene3D" id="3.40.630.40">
    <property type="entry name" value="Zn-dependent exopeptidases"/>
    <property type="match status" value="1"/>
</dbReference>
<evidence type="ECO:0000256" key="2">
    <source>
        <dbReference type="ARBA" id="ARBA00011901"/>
    </source>
</evidence>
<feature type="compositionally biased region" description="Low complexity" evidence="4">
    <location>
        <begin position="161"/>
        <end position="199"/>
    </location>
</feature>
<dbReference type="InterPro" id="IPR050695">
    <property type="entry name" value="N-acetylmuramoyl_amidase_3"/>
</dbReference>
<dbReference type="InterPro" id="IPR021731">
    <property type="entry name" value="AMIN_dom"/>
</dbReference>
<dbReference type="Proteomes" id="UP000503640">
    <property type="component" value="Unassembled WGS sequence"/>
</dbReference>
<dbReference type="CDD" id="cd02696">
    <property type="entry name" value="MurNAc-LAA"/>
    <property type="match status" value="1"/>
</dbReference>
<dbReference type="PANTHER" id="PTHR30404:SF0">
    <property type="entry name" value="N-ACETYLMURAMOYL-L-ALANINE AMIDASE AMIC"/>
    <property type="match status" value="1"/>
</dbReference>
<evidence type="ECO:0000256" key="1">
    <source>
        <dbReference type="ARBA" id="ARBA00001561"/>
    </source>
</evidence>
<comment type="caution">
    <text evidence="6">The sequence shown here is derived from an EMBL/GenBank/DDBJ whole genome shotgun (WGS) entry which is preliminary data.</text>
</comment>
<evidence type="ECO:0000256" key="4">
    <source>
        <dbReference type="SAM" id="MobiDB-lite"/>
    </source>
</evidence>
<dbReference type="Gene3D" id="2.60.40.3500">
    <property type="match status" value="1"/>
</dbReference>
<organism evidence="6 7">
    <name type="scientific">Anaeromyxobacter diazotrophicus</name>
    <dbReference type="NCBI Taxonomy" id="2590199"/>
    <lineage>
        <taxon>Bacteria</taxon>
        <taxon>Pseudomonadati</taxon>
        <taxon>Myxococcota</taxon>
        <taxon>Myxococcia</taxon>
        <taxon>Myxococcales</taxon>
        <taxon>Cystobacterineae</taxon>
        <taxon>Anaeromyxobacteraceae</taxon>
        <taxon>Anaeromyxobacter</taxon>
    </lineage>
</organism>
<sequence>MAYSGGAMVAAPAALSLLLVISAAVHGRPAPRQARAAVAARASAARPAPGSALERARVLLAQVKRDPAKRRYRHQWERAIAALERAARGRDAGPALLEAARARYALYRYSQVEADREAALRLAQRARKAGAREAGAFAAAVKEEMGEEEPAPKAKRGRGAARGQGATATASAASSTTTSTATAGPTATATAAAPAATAAGGAGGRGAAEESDEEPSTDPALREALRGAEGGEAAGPARVSEVKSWSNGDYTRIAVYLSRQVPFTKEEIPAEGALPRRLALDLKPASLAGGLAHPVGDALVQRVRAAQRGEDTVRVVLDLAGRDDLAIFQLDDPPRLIVDVGVREARRDAQAAARRADASAPAEAAPAAEAAPEARTAHAEPEQAAARPVRRVVVDAGHGGHDTGAIGPSGVREKDVTLAMARRLAARLRARGFEVVLTRDADRFVPLEERTAIANAHHGDLFVSLHANAHPRRDRRGLETYVLDVADDRYARRLAARENGALDDGAEEGQEVRRILTDLDAQSSAAASRRLAETVQREVGQGVRSRVGDVRDLGVKSALFYVLLGARMPAVLVETSFISNRVEERRLASARFQDEVAAGVTRAVERFAARGPRVAAR</sequence>
<dbReference type="FunFam" id="3.40.630.40:FF:000005">
    <property type="entry name" value="N-acetylmuramoyl-L-alanine amidase (AmiA)"/>
    <property type="match status" value="1"/>
</dbReference>
<dbReference type="AlphaFoldDB" id="A0A7I9VM19"/>
<accession>A0A7I9VM19</accession>
<name>A0A7I9VM19_9BACT</name>
<feature type="domain" description="MurNAc-LAA" evidence="5">
    <location>
        <begin position="451"/>
        <end position="605"/>
    </location>
</feature>
<dbReference type="GO" id="GO:0008745">
    <property type="term" value="F:N-acetylmuramoyl-L-alanine amidase activity"/>
    <property type="evidence" value="ECO:0007669"/>
    <property type="project" value="UniProtKB-EC"/>
</dbReference>
<keyword evidence="3" id="KW-0378">Hydrolase</keyword>
<evidence type="ECO:0000259" key="5">
    <source>
        <dbReference type="SMART" id="SM00646"/>
    </source>
</evidence>
<feature type="region of interest" description="Disordered" evidence="4">
    <location>
        <begin position="141"/>
        <end position="220"/>
    </location>
</feature>
<keyword evidence="7" id="KW-1185">Reference proteome</keyword>
<gene>
    <name evidence="6" type="ORF">AMYX_21940</name>
</gene>
<dbReference type="EC" id="3.5.1.28" evidence="2"/>